<keyword evidence="3" id="KW-1003">Cell membrane</keyword>
<dbReference type="Pfam" id="PF02472">
    <property type="entry name" value="ExbD"/>
    <property type="match status" value="1"/>
</dbReference>
<dbReference type="GO" id="GO:0015031">
    <property type="term" value="P:protein transport"/>
    <property type="evidence" value="ECO:0007669"/>
    <property type="project" value="UniProtKB-KW"/>
</dbReference>
<dbReference type="PANTHER" id="PTHR30558">
    <property type="entry name" value="EXBD MEMBRANE COMPONENT OF PMF-DRIVEN MACROMOLECULE IMPORT SYSTEM"/>
    <property type="match status" value="1"/>
</dbReference>
<proteinExistence type="inferred from homology"/>
<evidence type="ECO:0000256" key="1">
    <source>
        <dbReference type="ARBA" id="ARBA00004162"/>
    </source>
</evidence>
<dbReference type="GO" id="GO:0005886">
    <property type="term" value="C:plasma membrane"/>
    <property type="evidence" value="ECO:0007669"/>
    <property type="project" value="UniProtKB-SubCell"/>
</dbReference>
<name>A0A9D1ZHJ9_9BACE</name>
<evidence type="ECO:0000256" key="5">
    <source>
        <dbReference type="ARBA" id="ARBA00022989"/>
    </source>
</evidence>
<keyword evidence="7" id="KW-0813">Transport</keyword>
<protein>
    <submittedName>
        <fullName evidence="9">Biopolymer transporter ExbD</fullName>
    </submittedName>
</protein>
<reference evidence="9" key="2">
    <citation type="submission" date="2021-04" db="EMBL/GenBank/DDBJ databases">
        <authorList>
            <person name="Gilroy R."/>
        </authorList>
    </citation>
    <scope>NUCLEOTIDE SEQUENCE</scope>
    <source>
        <strain evidence="9">Gambia2-208</strain>
    </source>
</reference>
<reference evidence="9" key="1">
    <citation type="journal article" date="2021" name="PeerJ">
        <title>Extensive microbial diversity within the chicken gut microbiome revealed by metagenomics and culture.</title>
        <authorList>
            <person name="Gilroy R."/>
            <person name="Ravi A."/>
            <person name="Getino M."/>
            <person name="Pursley I."/>
            <person name="Horton D.L."/>
            <person name="Alikhan N.F."/>
            <person name="Baker D."/>
            <person name="Gharbi K."/>
            <person name="Hall N."/>
            <person name="Watson M."/>
            <person name="Adriaenssens E.M."/>
            <person name="Foster-Nyarko E."/>
            <person name="Jarju S."/>
            <person name="Secka A."/>
            <person name="Antonio M."/>
            <person name="Oren A."/>
            <person name="Chaudhuri R.R."/>
            <person name="La Ragione R."/>
            <person name="Hildebrand F."/>
            <person name="Pallen M.J."/>
        </authorList>
    </citation>
    <scope>NUCLEOTIDE SEQUENCE</scope>
    <source>
        <strain evidence="9">Gambia2-208</strain>
    </source>
</reference>
<evidence type="ECO:0000256" key="8">
    <source>
        <dbReference type="SAM" id="Phobius"/>
    </source>
</evidence>
<dbReference type="EMBL" id="DXCV01000028">
    <property type="protein sequence ID" value="HIY87666.1"/>
    <property type="molecule type" value="Genomic_DNA"/>
</dbReference>
<evidence type="ECO:0000256" key="7">
    <source>
        <dbReference type="RuleBase" id="RU003879"/>
    </source>
</evidence>
<evidence type="ECO:0000256" key="4">
    <source>
        <dbReference type="ARBA" id="ARBA00022692"/>
    </source>
</evidence>
<dbReference type="GO" id="GO:0022857">
    <property type="term" value="F:transmembrane transporter activity"/>
    <property type="evidence" value="ECO:0007669"/>
    <property type="project" value="InterPro"/>
</dbReference>
<dbReference type="Proteomes" id="UP000886851">
    <property type="component" value="Unassembled WGS sequence"/>
</dbReference>
<evidence type="ECO:0000256" key="3">
    <source>
        <dbReference type="ARBA" id="ARBA00022475"/>
    </source>
</evidence>
<evidence type="ECO:0000256" key="2">
    <source>
        <dbReference type="ARBA" id="ARBA00005811"/>
    </source>
</evidence>
<keyword evidence="7" id="KW-0653">Protein transport</keyword>
<dbReference type="AlphaFoldDB" id="A0A9D1ZHJ9"/>
<comment type="similarity">
    <text evidence="2 7">Belongs to the ExbD/TolR family.</text>
</comment>
<evidence type="ECO:0000313" key="10">
    <source>
        <dbReference type="Proteomes" id="UP000886851"/>
    </source>
</evidence>
<keyword evidence="4 7" id="KW-0812">Transmembrane</keyword>
<gene>
    <name evidence="9" type="ORF">H9824_03040</name>
</gene>
<comment type="caution">
    <text evidence="9">The sequence shown here is derived from an EMBL/GenBank/DDBJ whole genome shotgun (WGS) entry which is preliminary data.</text>
</comment>
<dbReference type="InterPro" id="IPR003400">
    <property type="entry name" value="ExbD"/>
</dbReference>
<sequence length="150" mass="17100">MGRFNRTGRRTMPTLNTSSLPDLIFTLLFFFMIVTTMREVKLKVEFTLPQATQLERLEKKSLVTFIYVGRPASSRSGEWCIQLNDAFADIGDIRAYIEAERARLAPQDRPRMQVSLKVDEDAPMGIVADIKEELRKAGALNVNYSAVERQ</sequence>
<dbReference type="PANTHER" id="PTHR30558:SF3">
    <property type="entry name" value="BIOPOLYMER TRANSPORT PROTEIN EXBD-RELATED"/>
    <property type="match status" value="1"/>
</dbReference>
<evidence type="ECO:0000256" key="6">
    <source>
        <dbReference type="ARBA" id="ARBA00023136"/>
    </source>
</evidence>
<evidence type="ECO:0000313" key="9">
    <source>
        <dbReference type="EMBL" id="HIY87666.1"/>
    </source>
</evidence>
<keyword evidence="5 8" id="KW-1133">Transmembrane helix</keyword>
<accession>A0A9D1ZHJ9</accession>
<comment type="subcellular location">
    <subcellularLocation>
        <location evidence="1">Cell membrane</location>
        <topology evidence="1">Single-pass membrane protein</topology>
    </subcellularLocation>
    <subcellularLocation>
        <location evidence="7">Cell membrane</location>
        <topology evidence="7">Single-pass type II membrane protein</topology>
    </subcellularLocation>
</comment>
<feature type="transmembrane region" description="Helical" evidence="8">
    <location>
        <begin position="20"/>
        <end position="37"/>
    </location>
</feature>
<keyword evidence="6 8" id="KW-0472">Membrane</keyword>
<organism evidence="9 10">
    <name type="scientific">Candidatus Bacteroides pullicola</name>
    <dbReference type="NCBI Taxonomy" id="2838475"/>
    <lineage>
        <taxon>Bacteria</taxon>
        <taxon>Pseudomonadati</taxon>
        <taxon>Bacteroidota</taxon>
        <taxon>Bacteroidia</taxon>
        <taxon>Bacteroidales</taxon>
        <taxon>Bacteroidaceae</taxon>
        <taxon>Bacteroides</taxon>
    </lineage>
</organism>